<keyword evidence="1" id="KW-0812">Transmembrane</keyword>
<dbReference type="EMBL" id="FZOD01000087">
    <property type="protein sequence ID" value="SNT62070.1"/>
    <property type="molecule type" value="Genomic_DNA"/>
</dbReference>
<feature type="transmembrane region" description="Helical" evidence="1">
    <location>
        <begin position="6"/>
        <end position="32"/>
    </location>
</feature>
<gene>
    <name evidence="2" type="ORF">SAMN05216276_108730</name>
</gene>
<evidence type="ECO:0000256" key="1">
    <source>
        <dbReference type="SAM" id="Phobius"/>
    </source>
</evidence>
<proteinExistence type="predicted"/>
<name>A0A239P4V3_9ACTN</name>
<keyword evidence="3" id="KW-1185">Reference proteome</keyword>
<evidence type="ECO:0000313" key="2">
    <source>
        <dbReference type="EMBL" id="SNT62070.1"/>
    </source>
</evidence>
<keyword evidence="1" id="KW-0472">Membrane</keyword>
<protein>
    <submittedName>
        <fullName evidence="2">Uncharacterized protein</fullName>
    </submittedName>
</protein>
<organism evidence="2 3">
    <name type="scientific">Streptosporangium subroseum</name>
    <dbReference type="NCBI Taxonomy" id="106412"/>
    <lineage>
        <taxon>Bacteria</taxon>
        <taxon>Bacillati</taxon>
        <taxon>Actinomycetota</taxon>
        <taxon>Actinomycetes</taxon>
        <taxon>Streptosporangiales</taxon>
        <taxon>Streptosporangiaceae</taxon>
        <taxon>Streptosporangium</taxon>
    </lineage>
</organism>
<dbReference type="AlphaFoldDB" id="A0A239P4V3"/>
<accession>A0A239P4V3</accession>
<reference evidence="2 3" key="1">
    <citation type="submission" date="2017-06" db="EMBL/GenBank/DDBJ databases">
        <authorList>
            <person name="Kim H.J."/>
            <person name="Triplett B.A."/>
        </authorList>
    </citation>
    <scope>NUCLEOTIDE SEQUENCE [LARGE SCALE GENOMIC DNA]</scope>
    <source>
        <strain evidence="2 3">CGMCC 4.2132</strain>
    </source>
</reference>
<dbReference type="Proteomes" id="UP000198282">
    <property type="component" value="Unassembled WGS sequence"/>
</dbReference>
<evidence type="ECO:0000313" key="3">
    <source>
        <dbReference type="Proteomes" id="UP000198282"/>
    </source>
</evidence>
<keyword evidence="1" id="KW-1133">Transmembrane helix</keyword>
<sequence>MNGGSLWGSLLSAPFSILSLSCWEVMLVLLGVTNRPVVFSRLSPTCVWPGLGWRQARFWTGLCCAGLYWSGSARHVSVCSLAIYERYALLVSGVRVI</sequence>